<name>A0ABT3J7F7_9RHOB</name>
<feature type="transmembrane region" description="Helical" evidence="1">
    <location>
        <begin position="47"/>
        <end position="67"/>
    </location>
</feature>
<feature type="transmembrane region" description="Helical" evidence="1">
    <location>
        <begin position="322"/>
        <end position="343"/>
    </location>
</feature>
<evidence type="ECO:0000256" key="1">
    <source>
        <dbReference type="SAM" id="Phobius"/>
    </source>
</evidence>
<gene>
    <name evidence="2" type="ORF">OM960_18815</name>
</gene>
<feature type="transmembrane region" description="Helical" evidence="1">
    <location>
        <begin position="363"/>
        <end position="383"/>
    </location>
</feature>
<comment type="caution">
    <text evidence="2">The sequence shown here is derived from an EMBL/GenBank/DDBJ whole genome shotgun (WGS) entry which is preliminary data.</text>
</comment>
<evidence type="ECO:0000313" key="2">
    <source>
        <dbReference type="EMBL" id="MCW3783596.1"/>
    </source>
</evidence>
<keyword evidence="3" id="KW-1185">Reference proteome</keyword>
<protein>
    <submittedName>
        <fullName evidence="2">Uncharacterized protein</fullName>
    </submittedName>
</protein>
<dbReference type="EMBL" id="JAPDOG010000021">
    <property type="protein sequence ID" value="MCW3783596.1"/>
    <property type="molecule type" value="Genomic_DNA"/>
</dbReference>
<organism evidence="2 3">
    <name type="scientific">Defluviimonas salinarum</name>
    <dbReference type="NCBI Taxonomy" id="2992147"/>
    <lineage>
        <taxon>Bacteria</taxon>
        <taxon>Pseudomonadati</taxon>
        <taxon>Pseudomonadota</taxon>
        <taxon>Alphaproteobacteria</taxon>
        <taxon>Rhodobacterales</taxon>
        <taxon>Paracoccaceae</taxon>
        <taxon>Albidovulum</taxon>
    </lineage>
</organism>
<dbReference type="RefSeq" id="WP_264773040.1">
    <property type="nucleotide sequence ID" value="NZ_JAPDOG010000021.1"/>
</dbReference>
<sequence>MRTSFLVTQAAVVSVTLGILVVSTTAPALGPAWHFETAWGHLAGTTGFRIAMVSLAVVALQAAAFGWRALRRGERAACLLAALLPVLVAASPAPELSTDSTLLRSPDPVADLAATGGGAAADPHPTAPPGLLVDLLLRPGERTALIALTEAIYANSTPNASAEEDAEVKELVADVEALKAGLAKVPKCLSIDSGEAGVDYLNIECLREEKRIGTENAKIKKKIAKLETRIALRRGVLAQGESDRSAALGASQQGLLAVIDRIHVVIWSRLAVTAVVALAILFMLFFPAGSWVLLGVPVVTAAFAMTPLPVSADTGMPAGRAAMLAGLAVVEVLLVAAAAARAFVLDNADFWGRMRSRRVLRLLLKSAVFWLPLGAIVGAATLLNGGIHEAELRLAYGIALPEESGLAPDASRCEPDADPSIIYVREPFCPQRDLERDIRTSTTYWFTEASTVARGAVGQSKVAADRQVDEAVNASLTLFEQAIPNRLGTQNLQAGQTGVSAAFNYKDDCFPLDFKCRIWREIAIALDGRYMRSRSTLKSSLESELRAGAEASGTVTAASANTANASILTASEWLKAETSRQVFLAFRLSEVLSAVSMLIAAIAIFKSYGFMTGRTAFADPSLNRRISMGQARHGDKASPSVSISDQGGLPLRTPGRYRIRYGAHVDGKAPKGLLPYQPLRQTMARLIPFRHAFQFFDFDPGEQQVSLPCGNVRRIIEIRLGEGERVGYFPKYLYGVVGNPRLNSRWTLRIGNLLQGRMRLHLVEGPGSVLLMSTDQPSLLSAGNEGSGGLAPSRLMAWSEGLDLKVTCESGWLSAYTSPVLLQPVGAGFALFDGPTGRNRFGGALTFVPTLLLPL</sequence>
<evidence type="ECO:0000313" key="3">
    <source>
        <dbReference type="Proteomes" id="UP001207582"/>
    </source>
</evidence>
<feature type="transmembrane region" description="Helical" evidence="1">
    <location>
        <begin position="264"/>
        <end position="285"/>
    </location>
</feature>
<accession>A0ABT3J7F7</accession>
<proteinExistence type="predicted"/>
<keyword evidence="1" id="KW-1133">Transmembrane helix</keyword>
<reference evidence="2 3" key="1">
    <citation type="submission" date="2022-10" db="EMBL/GenBank/DDBJ databases">
        <title>Defluviimonas sp. CAU 1641 isolated from mud.</title>
        <authorList>
            <person name="Kim W."/>
        </authorList>
    </citation>
    <scope>NUCLEOTIDE SEQUENCE [LARGE SCALE GENOMIC DNA]</scope>
    <source>
        <strain evidence="2 3">CAU 1641</strain>
    </source>
</reference>
<keyword evidence="1" id="KW-0472">Membrane</keyword>
<dbReference type="Proteomes" id="UP001207582">
    <property type="component" value="Unassembled WGS sequence"/>
</dbReference>
<keyword evidence="1" id="KW-0812">Transmembrane</keyword>